<sequence length="103" mass="11941">MIIEEYLYYIILPILAVSVLLVFCRFVMGPSIADRVVALDLLITIGITLIAIYSIVYDQSTFLDIAMILGLIAFLSTVAFSYYLEKRNRKKREKQQREEQQDE</sequence>
<dbReference type="EMBL" id="FQYY01000003">
    <property type="protein sequence ID" value="SHI62901.1"/>
    <property type="molecule type" value="Genomic_DNA"/>
</dbReference>
<dbReference type="PANTHER" id="PTHR34702">
    <property type="entry name" value="NA(+)/H(+) ANTIPORTER SUBUNIT F1"/>
    <property type="match status" value="1"/>
</dbReference>
<reference evidence="10 11" key="1">
    <citation type="submission" date="2016-11" db="EMBL/GenBank/DDBJ databases">
        <authorList>
            <person name="Jaros S."/>
            <person name="Januszkiewicz K."/>
            <person name="Wedrychowicz H."/>
        </authorList>
    </citation>
    <scope>NUCLEOTIDE SEQUENCE [LARGE SCALE GENOMIC DNA]</scope>
    <source>
        <strain evidence="10 11">DSM 21425</strain>
    </source>
</reference>
<evidence type="ECO:0000256" key="3">
    <source>
        <dbReference type="ARBA" id="ARBA00022448"/>
    </source>
</evidence>
<feature type="transmembrane region" description="Helical" evidence="9">
    <location>
        <begin position="6"/>
        <end position="24"/>
    </location>
</feature>
<evidence type="ECO:0000256" key="4">
    <source>
        <dbReference type="ARBA" id="ARBA00022475"/>
    </source>
</evidence>
<gene>
    <name evidence="10" type="ORF">SAMN04488096_10396</name>
</gene>
<keyword evidence="4 8" id="KW-1003">Cell membrane</keyword>
<evidence type="ECO:0000256" key="6">
    <source>
        <dbReference type="ARBA" id="ARBA00022989"/>
    </source>
</evidence>
<dbReference type="PIRSF" id="PIRSF028784">
    <property type="entry name" value="MrpF"/>
    <property type="match status" value="1"/>
</dbReference>
<dbReference type="OrthoDB" id="9799958at2"/>
<dbReference type="RefSeq" id="WP_073148934.1">
    <property type="nucleotide sequence ID" value="NZ_FQYY01000003.1"/>
</dbReference>
<organism evidence="10 11">
    <name type="scientific">Mesonia phycicola</name>
    <dbReference type="NCBI Taxonomy" id="579105"/>
    <lineage>
        <taxon>Bacteria</taxon>
        <taxon>Pseudomonadati</taxon>
        <taxon>Bacteroidota</taxon>
        <taxon>Flavobacteriia</taxon>
        <taxon>Flavobacteriales</taxon>
        <taxon>Flavobacteriaceae</taxon>
        <taxon>Mesonia</taxon>
    </lineage>
</organism>
<protein>
    <submittedName>
        <fullName evidence="10">Multisubunit sodium/proton antiporter, MrpF subunit</fullName>
    </submittedName>
</protein>
<keyword evidence="6 9" id="KW-1133">Transmembrane helix</keyword>
<evidence type="ECO:0000256" key="7">
    <source>
        <dbReference type="ARBA" id="ARBA00023136"/>
    </source>
</evidence>
<keyword evidence="3 8" id="KW-0813">Transport</keyword>
<evidence type="ECO:0000256" key="9">
    <source>
        <dbReference type="SAM" id="Phobius"/>
    </source>
</evidence>
<dbReference type="Pfam" id="PF04066">
    <property type="entry name" value="MrpF_PhaF"/>
    <property type="match status" value="1"/>
</dbReference>
<keyword evidence="7 8" id="KW-0472">Membrane</keyword>
<proteinExistence type="inferred from homology"/>
<dbReference type="NCBIfam" id="NF009243">
    <property type="entry name" value="PRK12599.1-2"/>
    <property type="match status" value="1"/>
</dbReference>
<dbReference type="PANTHER" id="PTHR34702:SF1">
    <property type="entry name" value="NA(+)_H(+) ANTIPORTER SUBUNIT F"/>
    <property type="match status" value="1"/>
</dbReference>
<dbReference type="AlphaFoldDB" id="A0A1M6CPX8"/>
<dbReference type="STRING" id="579105.SAMN04488096_10396"/>
<dbReference type="GO" id="GO:0015385">
    <property type="term" value="F:sodium:proton antiporter activity"/>
    <property type="evidence" value="ECO:0007669"/>
    <property type="project" value="TreeGrafter"/>
</dbReference>
<feature type="transmembrane region" description="Helical" evidence="9">
    <location>
        <begin position="62"/>
        <end position="84"/>
    </location>
</feature>
<dbReference type="InterPro" id="IPR007208">
    <property type="entry name" value="MrpF/PhaF-like"/>
</dbReference>
<keyword evidence="11" id="KW-1185">Reference proteome</keyword>
<evidence type="ECO:0000256" key="2">
    <source>
        <dbReference type="ARBA" id="ARBA00009212"/>
    </source>
</evidence>
<name>A0A1M6CPX8_9FLAO</name>
<keyword evidence="8" id="KW-0406">Ion transport</keyword>
<dbReference type="GO" id="GO:0005886">
    <property type="term" value="C:plasma membrane"/>
    <property type="evidence" value="ECO:0007669"/>
    <property type="project" value="UniProtKB-SubCell"/>
</dbReference>
<dbReference type="Proteomes" id="UP000184225">
    <property type="component" value="Unassembled WGS sequence"/>
</dbReference>
<keyword evidence="8" id="KW-0050">Antiport</keyword>
<feature type="transmembrane region" description="Helical" evidence="9">
    <location>
        <begin position="36"/>
        <end position="56"/>
    </location>
</feature>
<evidence type="ECO:0000256" key="8">
    <source>
        <dbReference type="PIRNR" id="PIRNR028784"/>
    </source>
</evidence>
<keyword evidence="5 9" id="KW-0812">Transmembrane</keyword>
<comment type="similarity">
    <text evidence="2 8">Belongs to the CPA3 antiporters (TC 2.A.63) subunit F family.</text>
</comment>
<comment type="subcellular location">
    <subcellularLocation>
        <location evidence="1 8">Cell membrane</location>
        <topology evidence="1 8">Multi-pass membrane protein</topology>
    </subcellularLocation>
</comment>
<evidence type="ECO:0000313" key="11">
    <source>
        <dbReference type="Proteomes" id="UP000184225"/>
    </source>
</evidence>
<evidence type="ECO:0000313" key="10">
    <source>
        <dbReference type="EMBL" id="SHI62901.1"/>
    </source>
</evidence>
<evidence type="ECO:0000256" key="5">
    <source>
        <dbReference type="ARBA" id="ARBA00022692"/>
    </source>
</evidence>
<evidence type="ECO:0000256" key="1">
    <source>
        <dbReference type="ARBA" id="ARBA00004651"/>
    </source>
</evidence>
<accession>A0A1M6CPX8</accession>